<evidence type="ECO:0000256" key="2">
    <source>
        <dbReference type="ARBA" id="ARBA00022468"/>
    </source>
</evidence>
<feature type="region of interest" description="Disordered" evidence="9">
    <location>
        <begin position="344"/>
        <end position="392"/>
    </location>
</feature>
<feature type="compositionally biased region" description="Polar residues" evidence="9">
    <location>
        <begin position="577"/>
        <end position="587"/>
    </location>
</feature>
<dbReference type="GO" id="GO:0005737">
    <property type="term" value="C:cytoplasm"/>
    <property type="evidence" value="ECO:0007669"/>
    <property type="project" value="UniProtKB-SubCell"/>
</dbReference>
<dbReference type="PANTHER" id="PTHR23176:SF129">
    <property type="entry name" value="RHO GTPASE ACTIVATING PROTEIN AT 16F, ISOFORM E-RELATED"/>
    <property type="match status" value="1"/>
</dbReference>
<comment type="caution">
    <text evidence="12">The sequence shown here is derived from an EMBL/GenBank/DDBJ whole genome shotgun (WGS) entry which is preliminary data.</text>
</comment>
<accession>D3BJX5</accession>
<dbReference type="GO" id="GO:0005096">
    <property type="term" value="F:GTPase activator activity"/>
    <property type="evidence" value="ECO:0007669"/>
    <property type="project" value="UniProtKB-KW"/>
</dbReference>
<evidence type="ECO:0000259" key="11">
    <source>
        <dbReference type="PROSITE" id="PS50865"/>
    </source>
</evidence>
<sequence length="854" mass="93578">MASLTTEELHHCAICSSTQVQICTGCLSVYYCGSEHQLQHWPQHKSQCSGLNKRSDLLGRAEKSRETRSKSILDVTNSPPSPVPTPSSSSTSSQKQLNSSTGGLSVEEKERRQAEREKFMTRGVLPQLQQQLQMKAAAQQKQQSQTTSQPQSQPQQNTTPQPQQSIIQIQAANIQKQQQQQQQNTPQQQQQQQQQQYPQLPSNIKQQIQQIQQNSNSTPTSTPPSNTPTAQRKVTYINNNSNSSYSAPTTPQQPKSTVVHSFSSSNLNSSSGGLSTSSSLSSSSGGQQQQQSNPSNQQTTSSFSAPPSVNNSADSIDISSSSGSVKNIQSRLGQLNFQIPSTAGAGYRRSVMPPPKSAPMTDIQEQPQSQSTPTSPTNNLTTLQQQQQQLLPESMASVEQMLSQLQQITPPATTTTTSNTTTTTSTPTTTASTANSFSTPSTPLQNSSAGPASTMPAQKIVPLRTHKKNQSMPDITSNPVILERQQKLQQQEQQQQQQQNDGDDDSFIQFKERNRPKGLRFKETPIDTDAPPVSGGKQRRSADFDNTNNSAFVEQTGVTGGNNSNYSRLESEAPLIEQSSEVPTPSEQQQQQQQTTTGGKLAEKFNIIKKKAGVVSALTKTKMSEVAQKAKKSLNKEQPQTASENAASQQQQQPNINIVDCKIFGQPLPVAIQRTAHAHPLLPDLVYKSIEYLRERGTKEEGIFRLSGSASAINKLREEFDSGADVDLSTQLDQHVVSGILKLYLRQIPETLFTEEYPEELEGLRAGGNSPDAVSMRINGITALLKQLPEPNRCILHHLCSLLNIIAFEPSTKMTTVNLAIIFAPTLGCPVEVMTVLIDYYEPIFSEQTYDYIQ</sequence>
<feature type="compositionally biased region" description="Low complexity" evidence="9">
    <location>
        <begin position="364"/>
        <end position="392"/>
    </location>
</feature>
<dbReference type="STRING" id="670386.D3BJX5"/>
<evidence type="ECO:0000256" key="8">
    <source>
        <dbReference type="PROSITE-ProRule" id="PRU00134"/>
    </source>
</evidence>
<keyword evidence="5 8" id="KW-0863">Zinc-finger</keyword>
<dbReference type="PROSITE" id="PS50238">
    <property type="entry name" value="RHOGAP"/>
    <property type="match status" value="1"/>
</dbReference>
<feature type="compositionally biased region" description="Basic and acidic residues" evidence="9">
    <location>
        <begin position="510"/>
        <end position="525"/>
    </location>
</feature>
<organism evidence="12 13">
    <name type="scientific">Heterostelium pallidum (strain ATCC 26659 / Pp 5 / PN500)</name>
    <name type="common">Cellular slime mold</name>
    <name type="synonym">Polysphondylium pallidum</name>
    <dbReference type="NCBI Taxonomy" id="670386"/>
    <lineage>
        <taxon>Eukaryota</taxon>
        <taxon>Amoebozoa</taxon>
        <taxon>Evosea</taxon>
        <taxon>Eumycetozoa</taxon>
        <taxon>Dictyostelia</taxon>
        <taxon>Acytosteliales</taxon>
        <taxon>Acytosteliaceae</taxon>
        <taxon>Heterostelium</taxon>
    </lineage>
</organism>
<dbReference type="InterPro" id="IPR008936">
    <property type="entry name" value="Rho_GTPase_activation_prot"/>
</dbReference>
<keyword evidence="3" id="KW-0963">Cytoplasm</keyword>
<dbReference type="SMART" id="SM00324">
    <property type="entry name" value="RhoGAP"/>
    <property type="match status" value="1"/>
</dbReference>
<feature type="compositionally biased region" description="Basic and acidic residues" evidence="9">
    <location>
        <begin position="60"/>
        <end position="71"/>
    </location>
</feature>
<dbReference type="InterPro" id="IPR000198">
    <property type="entry name" value="RhoGAP_dom"/>
</dbReference>
<reference evidence="12 13" key="1">
    <citation type="journal article" date="2011" name="Genome Res.">
        <title>Phylogeny-wide analysis of social amoeba genomes highlights ancient origins for complex intercellular communication.</title>
        <authorList>
            <person name="Heidel A.J."/>
            <person name="Lawal H.M."/>
            <person name="Felder M."/>
            <person name="Schilde C."/>
            <person name="Helps N.R."/>
            <person name="Tunggal B."/>
            <person name="Rivero F."/>
            <person name="John U."/>
            <person name="Schleicher M."/>
            <person name="Eichinger L."/>
            <person name="Platzer M."/>
            <person name="Noegel A.A."/>
            <person name="Schaap P."/>
            <person name="Gloeckner G."/>
        </authorList>
    </citation>
    <scope>NUCLEOTIDE SEQUENCE [LARGE SCALE GENOMIC DNA]</scope>
    <source>
        <strain evidence="13">ATCC 26659 / Pp 5 / PN500</strain>
    </source>
</reference>
<keyword evidence="2" id="KW-0343">GTPase activation</keyword>
<keyword evidence="6" id="KW-0862">Zinc</keyword>
<comment type="subcellular location">
    <subcellularLocation>
        <location evidence="1">Cytoplasm</location>
    </subcellularLocation>
</comment>
<evidence type="ECO:0000256" key="7">
    <source>
        <dbReference type="ARBA" id="ARBA00037092"/>
    </source>
</evidence>
<feature type="compositionally biased region" description="Polar residues" evidence="9">
    <location>
        <begin position="636"/>
        <end position="648"/>
    </location>
</feature>
<name>D3BJX5_HETP5</name>
<feature type="compositionally biased region" description="Low complexity" evidence="9">
    <location>
        <begin position="261"/>
        <end position="323"/>
    </location>
</feature>
<keyword evidence="4" id="KW-0479">Metal-binding</keyword>
<feature type="compositionally biased region" description="Low complexity" evidence="9">
    <location>
        <begin position="588"/>
        <end position="597"/>
    </location>
</feature>
<dbReference type="PROSITE" id="PS50865">
    <property type="entry name" value="ZF_MYND_2"/>
    <property type="match status" value="1"/>
</dbReference>
<dbReference type="InParanoid" id="D3BJX5"/>
<dbReference type="FunCoup" id="D3BJX5">
    <property type="interactions" value="640"/>
</dbReference>
<feature type="compositionally biased region" description="Basic and acidic residues" evidence="9">
    <location>
        <begin position="106"/>
        <end position="116"/>
    </location>
</feature>
<dbReference type="GO" id="GO:0007165">
    <property type="term" value="P:signal transduction"/>
    <property type="evidence" value="ECO:0007669"/>
    <property type="project" value="InterPro"/>
</dbReference>
<dbReference type="OMA" id="NRCILHH"/>
<dbReference type="AlphaFoldDB" id="D3BJX5"/>
<dbReference type="GeneID" id="31364332"/>
<dbReference type="EMBL" id="ADBJ01000038">
    <property type="protein sequence ID" value="EFA78205.1"/>
    <property type="molecule type" value="Genomic_DNA"/>
</dbReference>
<feature type="compositionally biased region" description="Low complexity" evidence="9">
    <location>
        <begin position="409"/>
        <end position="443"/>
    </location>
</feature>
<evidence type="ECO:0000313" key="13">
    <source>
        <dbReference type="Proteomes" id="UP000001396"/>
    </source>
</evidence>
<feature type="region of interest" description="Disordered" evidence="9">
    <location>
        <begin position="486"/>
        <end position="600"/>
    </location>
</feature>
<feature type="region of interest" description="Disordered" evidence="9">
    <location>
        <begin position="130"/>
        <end position="323"/>
    </location>
</feature>
<feature type="compositionally biased region" description="Polar residues" evidence="9">
    <location>
        <begin position="544"/>
        <end position="568"/>
    </location>
</feature>
<protein>
    <submittedName>
        <fullName evidence="12">MYND-type zinc finger-containing protein</fullName>
    </submittedName>
</protein>
<evidence type="ECO:0000256" key="5">
    <source>
        <dbReference type="ARBA" id="ARBA00022771"/>
    </source>
</evidence>
<evidence type="ECO:0000256" key="3">
    <source>
        <dbReference type="ARBA" id="ARBA00022490"/>
    </source>
</evidence>
<dbReference type="Proteomes" id="UP000001396">
    <property type="component" value="Unassembled WGS sequence"/>
</dbReference>
<dbReference type="Gene3D" id="6.10.140.2220">
    <property type="match status" value="1"/>
</dbReference>
<dbReference type="Pfam" id="PF00620">
    <property type="entry name" value="RhoGAP"/>
    <property type="match status" value="1"/>
</dbReference>
<evidence type="ECO:0000256" key="6">
    <source>
        <dbReference type="ARBA" id="ARBA00022833"/>
    </source>
</evidence>
<feature type="domain" description="Rho-GAP" evidence="10">
    <location>
        <begin position="666"/>
        <end position="854"/>
    </location>
</feature>
<feature type="compositionally biased region" description="Low complexity" evidence="9">
    <location>
        <begin position="130"/>
        <end position="220"/>
    </location>
</feature>
<feature type="compositionally biased region" description="Polar residues" evidence="9">
    <location>
        <begin position="94"/>
        <end position="103"/>
    </location>
</feature>
<evidence type="ECO:0000259" key="10">
    <source>
        <dbReference type="PROSITE" id="PS50238"/>
    </source>
</evidence>
<dbReference type="GO" id="GO:0008270">
    <property type="term" value="F:zinc ion binding"/>
    <property type="evidence" value="ECO:0007669"/>
    <property type="project" value="UniProtKB-KW"/>
</dbReference>
<comment type="function">
    <text evidence="7">Rho GTPase-activating protein involved in the signal transduction pathway.</text>
</comment>
<evidence type="ECO:0000256" key="1">
    <source>
        <dbReference type="ARBA" id="ARBA00004496"/>
    </source>
</evidence>
<evidence type="ECO:0000256" key="9">
    <source>
        <dbReference type="SAM" id="MobiDB-lite"/>
    </source>
</evidence>
<dbReference type="SUPFAM" id="SSF144232">
    <property type="entry name" value="HIT/MYND zinc finger-like"/>
    <property type="match status" value="1"/>
</dbReference>
<dbReference type="Gene3D" id="1.10.555.10">
    <property type="entry name" value="Rho GTPase activation protein"/>
    <property type="match status" value="1"/>
</dbReference>
<proteinExistence type="predicted"/>
<feature type="compositionally biased region" description="Low complexity" evidence="9">
    <location>
        <begin position="487"/>
        <end position="499"/>
    </location>
</feature>
<feature type="compositionally biased region" description="Polar residues" evidence="9">
    <location>
        <begin position="247"/>
        <end position="260"/>
    </location>
</feature>
<dbReference type="InterPro" id="IPR002893">
    <property type="entry name" value="Znf_MYND"/>
</dbReference>
<dbReference type="InterPro" id="IPR050729">
    <property type="entry name" value="Rho-GAP"/>
</dbReference>
<evidence type="ECO:0000256" key="4">
    <source>
        <dbReference type="ARBA" id="ARBA00022723"/>
    </source>
</evidence>
<feature type="region of interest" description="Disordered" evidence="9">
    <location>
        <begin position="628"/>
        <end position="652"/>
    </location>
</feature>
<feature type="domain" description="MYND-type" evidence="11">
    <location>
        <begin position="12"/>
        <end position="48"/>
    </location>
</feature>
<keyword evidence="13" id="KW-1185">Reference proteome</keyword>
<dbReference type="RefSeq" id="XP_020430331.1">
    <property type="nucleotide sequence ID" value="XM_020579656.1"/>
</dbReference>
<evidence type="ECO:0000313" key="12">
    <source>
        <dbReference type="EMBL" id="EFA78205.1"/>
    </source>
</evidence>
<dbReference type="SUPFAM" id="SSF48350">
    <property type="entry name" value="GTPase activation domain, GAP"/>
    <property type="match status" value="1"/>
</dbReference>
<dbReference type="Pfam" id="PF01753">
    <property type="entry name" value="zf-MYND"/>
    <property type="match status" value="1"/>
</dbReference>
<feature type="region of interest" description="Disordered" evidence="9">
    <location>
        <begin position="408"/>
        <end position="454"/>
    </location>
</feature>
<feature type="region of interest" description="Disordered" evidence="9">
    <location>
        <begin position="60"/>
        <end position="116"/>
    </location>
</feature>
<gene>
    <name evidence="12" type="primary">gacZ</name>
    <name evidence="12" type="ORF">PPL_08855</name>
</gene>
<dbReference type="PANTHER" id="PTHR23176">
    <property type="entry name" value="RHO/RAC/CDC GTPASE-ACTIVATING PROTEIN"/>
    <property type="match status" value="1"/>
</dbReference>